<keyword evidence="3" id="KW-1185">Reference proteome</keyword>
<dbReference type="AlphaFoldDB" id="A0A118I9W3"/>
<feature type="transmembrane region" description="Helical" evidence="1">
    <location>
        <begin position="21"/>
        <end position="41"/>
    </location>
</feature>
<accession>A0A118I9W3</accession>
<feature type="transmembrane region" description="Helical" evidence="1">
    <location>
        <begin position="53"/>
        <end position="73"/>
    </location>
</feature>
<dbReference type="Proteomes" id="UP000243975">
    <property type="component" value="Unassembled WGS sequence"/>
</dbReference>
<sequence length="216" mass="25328">MPLSLIQPSFLISKTRSYVKIFIGSRLFLTAMAIHLSLRVAPLDLQQGGNSRIPYVHVLAAWMNSFFPFFRYAAPRARRKLSDVPFVYNNLNRTSEEVQSTGKNFFRLVVVYLTTGHPERQHYTREIRAPPREAPYVIFSLSLPLSGWWMKVPFQGRTTYYDTFYFVERKRGSKCPINKFPFSLSKPFIFFHPNPILNIFLDSLRAFKSSRFIKRK</sequence>
<keyword evidence="1" id="KW-1133">Transmembrane helix</keyword>
<gene>
    <name evidence="2" type="ORF">Ccrd_026060</name>
</gene>
<evidence type="ECO:0000313" key="3">
    <source>
        <dbReference type="Proteomes" id="UP000243975"/>
    </source>
</evidence>
<dbReference type="Gramene" id="KVG96971">
    <property type="protein sequence ID" value="KVG96971"/>
    <property type="gene ID" value="Ccrd_026060"/>
</dbReference>
<keyword evidence="1" id="KW-0472">Membrane</keyword>
<dbReference type="EMBL" id="LEKV01007323">
    <property type="protein sequence ID" value="KVG96971.1"/>
    <property type="molecule type" value="Genomic_DNA"/>
</dbReference>
<reference evidence="2 3" key="1">
    <citation type="journal article" date="2016" name="Sci. Rep.">
        <title>The genome sequence of the outbreeding globe artichoke constructed de novo incorporating a phase-aware low-pass sequencing strategy of F1 progeny.</title>
        <authorList>
            <person name="Scaglione D."/>
            <person name="Reyes-Chin-Wo S."/>
            <person name="Acquadro A."/>
            <person name="Froenicke L."/>
            <person name="Portis E."/>
            <person name="Beitel C."/>
            <person name="Tirone M."/>
            <person name="Mauro R."/>
            <person name="Lo Monaco A."/>
            <person name="Mauromicale G."/>
            <person name="Faccioli P."/>
            <person name="Cattivelli L."/>
            <person name="Rieseberg L."/>
            <person name="Michelmore R."/>
            <person name="Lanteri S."/>
        </authorList>
    </citation>
    <scope>NUCLEOTIDE SEQUENCE [LARGE SCALE GENOMIC DNA]</scope>
    <source>
        <strain evidence="2">2C</strain>
    </source>
</reference>
<feature type="non-terminal residue" evidence="2">
    <location>
        <position position="216"/>
    </location>
</feature>
<evidence type="ECO:0000313" key="2">
    <source>
        <dbReference type="EMBL" id="KVG96971.1"/>
    </source>
</evidence>
<evidence type="ECO:0000256" key="1">
    <source>
        <dbReference type="SAM" id="Phobius"/>
    </source>
</evidence>
<dbReference type="STRING" id="59895.A0A118I9W3"/>
<protein>
    <submittedName>
        <fullName evidence="2">Uncharacterized protein</fullName>
    </submittedName>
</protein>
<keyword evidence="1" id="KW-0812">Transmembrane</keyword>
<organism evidence="2 3">
    <name type="scientific">Cynara cardunculus var. scolymus</name>
    <name type="common">Globe artichoke</name>
    <name type="synonym">Cynara scolymus</name>
    <dbReference type="NCBI Taxonomy" id="59895"/>
    <lineage>
        <taxon>Eukaryota</taxon>
        <taxon>Viridiplantae</taxon>
        <taxon>Streptophyta</taxon>
        <taxon>Embryophyta</taxon>
        <taxon>Tracheophyta</taxon>
        <taxon>Spermatophyta</taxon>
        <taxon>Magnoliopsida</taxon>
        <taxon>eudicotyledons</taxon>
        <taxon>Gunneridae</taxon>
        <taxon>Pentapetalae</taxon>
        <taxon>asterids</taxon>
        <taxon>campanulids</taxon>
        <taxon>Asterales</taxon>
        <taxon>Asteraceae</taxon>
        <taxon>Carduoideae</taxon>
        <taxon>Cardueae</taxon>
        <taxon>Carduinae</taxon>
        <taxon>Cynara</taxon>
    </lineage>
</organism>
<name>A0A118I9W3_CYNCS</name>
<proteinExistence type="predicted"/>
<comment type="caution">
    <text evidence="2">The sequence shown here is derived from an EMBL/GenBank/DDBJ whole genome shotgun (WGS) entry which is preliminary data.</text>
</comment>